<evidence type="ECO:0000313" key="4">
    <source>
        <dbReference type="Proteomes" id="UP000813462"/>
    </source>
</evidence>
<protein>
    <recommendedName>
        <fullName evidence="2">FAS1 domain-containing protein</fullName>
    </recommendedName>
</protein>
<dbReference type="EMBL" id="JAEACU010000010">
    <property type="protein sequence ID" value="KAH7516375.1"/>
    <property type="molecule type" value="Genomic_DNA"/>
</dbReference>
<dbReference type="Pfam" id="PF02469">
    <property type="entry name" value="Fasciclin"/>
    <property type="match status" value="1"/>
</dbReference>
<dbReference type="InterPro" id="IPR000782">
    <property type="entry name" value="FAS1_domain"/>
</dbReference>
<accession>A0A978UNH3</accession>
<dbReference type="PANTHER" id="PTHR33985">
    <property type="entry name" value="OS02G0491300 PROTEIN-RELATED"/>
    <property type="match status" value="1"/>
</dbReference>
<sequence length="243" mass="27650">MPPVATFRGKNSNDACQSLSVHHYDSIRLQNLDQQCQGQWVAYLRRWVAYNLLNRPLLQPLFSGFGSEKNRSKNVTDRLCVRSNSSSTMEVTVDHHHPFDEACAVMRSRGCSVMASLLEMQTMLTIFAPIDQAMVNRKTNVSEFSSIFRLHIIPCRLPWKDLIDFVDGTELQSNLEGFTIKITGSSKGLRINGFQVILPDMHHNDWLVVHGIREILEGPKHEEKVPESFYGFGKENEENTNTG</sequence>
<dbReference type="InterPro" id="IPR036378">
    <property type="entry name" value="FAS1_dom_sf"/>
</dbReference>
<feature type="domain" description="FAS1" evidence="2">
    <location>
        <begin position="86"/>
        <end position="216"/>
    </location>
</feature>
<evidence type="ECO:0000256" key="1">
    <source>
        <dbReference type="ARBA" id="ARBA00007843"/>
    </source>
</evidence>
<dbReference type="Proteomes" id="UP000813462">
    <property type="component" value="Unassembled WGS sequence"/>
</dbReference>
<reference evidence="3" key="1">
    <citation type="journal article" date="2021" name="Front. Plant Sci.">
        <title>Chromosome-Scale Genome Assembly for Chinese Sour Jujube and Insights Into Its Genome Evolution and Domestication Signature.</title>
        <authorList>
            <person name="Shen L.-Y."/>
            <person name="Luo H."/>
            <person name="Wang X.-L."/>
            <person name="Wang X.-M."/>
            <person name="Qiu X.-J."/>
            <person name="Liu H."/>
            <person name="Zhou S.-S."/>
            <person name="Jia K.-H."/>
            <person name="Nie S."/>
            <person name="Bao Y.-T."/>
            <person name="Zhang R.-G."/>
            <person name="Yun Q.-Z."/>
            <person name="Chai Y.-H."/>
            <person name="Lu J.-Y."/>
            <person name="Li Y."/>
            <person name="Zhao S.-W."/>
            <person name="Mao J.-F."/>
            <person name="Jia S.-G."/>
            <person name="Mao Y.-M."/>
        </authorList>
    </citation>
    <scope>NUCLEOTIDE SEQUENCE</scope>
    <source>
        <strain evidence="3">AT0</strain>
        <tissue evidence="3">Leaf</tissue>
    </source>
</reference>
<comment type="similarity">
    <text evidence="1">Belongs to the fasciclin-like AGP family.</text>
</comment>
<proteinExistence type="inferred from homology"/>
<gene>
    <name evidence="3" type="ORF">FEM48_Zijuj10G0128400</name>
</gene>
<organism evidence="3 4">
    <name type="scientific">Ziziphus jujuba var. spinosa</name>
    <dbReference type="NCBI Taxonomy" id="714518"/>
    <lineage>
        <taxon>Eukaryota</taxon>
        <taxon>Viridiplantae</taxon>
        <taxon>Streptophyta</taxon>
        <taxon>Embryophyta</taxon>
        <taxon>Tracheophyta</taxon>
        <taxon>Spermatophyta</taxon>
        <taxon>Magnoliopsida</taxon>
        <taxon>eudicotyledons</taxon>
        <taxon>Gunneridae</taxon>
        <taxon>Pentapetalae</taxon>
        <taxon>rosids</taxon>
        <taxon>fabids</taxon>
        <taxon>Rosales</taxon>
        <taxon>Rhamnaceae</taxon>
        <taxon>Paliureae</taxon>
        <taxon>Ziziphus</taxon>
    </lineage>
</organism>
<evidence type="ECO:0000313" key="3">
    <source>
        <dbReference type="EMBL" id="KAH7516375.1"/>
    </source>
</evidence>
<dbReference type="InterPro" id="IPR052806">
    <property type="entry name" value="Fasciclin-like_AGP"/>
</dbReference>
<dbReference type="PANTHER" id="PTHR33985:SF17">
    <property type="entry name" value="FASCICLIN-LIKE ARABINOGALACTAN PROTEIN 20"/>
    <property type="match status" value="1"/>
</dbReference>
<dbReference type="AlphaFoldDB" id="A0A978UNH3"/>
<dbReference type="SUPFAM" id="SSF82153">
    <property type="entry name" value="FAS1 domain"/>
    <property type="match status" value="1"/>
</dbReference>
<name>A0A978UNH3_ZIZJJ</name>
<comment type="caution">
    <text evidence="3">The sequence shown here is derived from an EMBL/GenBank/DDBJ whole genome shotgun (WGS) entry which is preliminary data.</text>
</comment>
<dbReference type="SMART" id="SM00554">
    <property type="entry name" value="FAS1"/>
    <property type="match status" value="1"/>
</dbReference>
<dbReference type="PROSITE" id="PS50213">
    <property type="entry name" value="FAS1"/>
    <property type="match status" value="1"/>
</dbReference>
<evidence type="ECO:0000259" key="2">
    <source>
        <dbReference type="PROSITE" id="PS50213"/>
    </source>
</evidence>
<dbReference type="Gene3D" id="2.30.180.10">
    <property type="entry name" value="FAS1 domain"/>
    <property type="match status" value="1"/>
</dbReference>